<evidence type="ECO:0000313" key="2">
    <source>
        <dbReference type="EMBL" id="PYD63546.1"/>
    </source>
</evidence>
<accession>A0A318PYU2</accession>
<keyword evidence="1" id="KW-0472">Membrane</keyword>
<organism evidence="2 3">
    <name type="scientific">Gluconacetobacter entanii</name>
    <dbReference type="NCBI Taxonomy" id="108528"/>
    <lineage>
        <taxon>Bacteria</taxon>
        <taxon>Pseudomonadati</taxon>
        <taxon>Pseudomonadota</taxon>
        <taxon>Alphaproteobacteria</taxon>
        <taxon>Acetobacterales</taxon>
        <taxon>Acetobacteraceae</taxon>
        <taxon>Gluconacetobacter</taxon>
    </lineage>
</organism>
<protein>
    <submittedName>
        <fullName evidence="2">Uncharacterized protein</fullName>
    </submittedName>
</protein>
<feature type="transmembrane region" description="Helical" evidence="1">
    <location>
        <begin position="31"/>
        <end position="59"/>
    </location>
</feature>
<evidence type="ECO:0000256" key="1">
    <source>
        <dbReference type="SAM" id="Phobius"/>
    </source>
</evidence>
<gene>
    <name evidence="2" type="ORF">CFR72_06475</name>
</gene>
<reference evidence="2 3" key="1">
    <citation type="submission" date="2017-07" db="EMBL/GenBank/DDBJ databases">
        <title>A draft genome sequence of Gluconacetobacter entanii LTH 4560.</title>
        <authorList>
            <person name="Skraban J."/>
            <person name="Cleenwerck I."/>
            <person name="Vandamme P."/>
            <person name="Trcek J."/>
        </authorList>
    </citation>
    <scope>NUCLEOTIDE SEQUENCE [LARGE SCALE GENOMIC DNA]</scope>
    <source>
        <strain evidence="2 3">LTH 4560</strain>
    </source>
</reference>
<name>A0A318PYU2_9PROT</name>
<dbReference type="EMBL" id="NKUF01000010">
    <property type="protein sequence ID" value="PYD63546.1"/>
    <property type="molecule type" value="Genomic_DNA"/>
</dbReference>
<dbReference type="Proteomes" id="UP000248301">
    <property type="component" value="Unassembled WGS sequence"/>
</dbReference>
<keyword evidence="1" id="KW-0812">Transmembrane</keyword>
<comment type="caution">
    <text evidence="2">The sequence shown here is derived from an EMBL/GenBank/DDBJ whole genome shotgun (WGS) entry which is preliminary data.</text>
</comment>
<keyword evidence="1" id="KW-1133">Transmembrane helix</keyword>
<sequence>MRGLSGIGMLGASRRGFMSEPSMHYCKLTDALVIAAIWTLFILVLAPVSAVAWGVVWWYGE</sequence>
<evidence type="ECO:0000313" key="3">
    <source>
        <dbReference type="Proteomes" id="UP000248301"/>
    </source>
</evidence>
<proteinExistence type="predicted"/>
<dbReference type="AlphaFoldDB" id="A0A318PYU2"/>